<reference evidence="3" key="1">
    <citation type="submission" date="2021-02" db="EMBL/GenBank/DDBJ databases">
        <authorList>
            <person name="Dougan E. K."/>
            <person name="Rhodes N."/>
            <person name="Thang M."/>
            <person name="Chan C."/>
        </authorList>
    </citation>
    <scope>NUCLEOTIDE SEQUENCE</scope>
</reference>
<name>A0A813LMU6_POLGL</name>
<dbReference type="InterPro" id="IPR015915">
    <property type="entry name" value="Kelch-typ_b-propeller"/>
</dbReference>
<accession>A0A813LMU6</accession>
<dbReference type="AlphaFoldDB" id="A0A813LMU6"/>
<gene>
    <name evidence="3" type="ORF">PGLA2088_LOCUS44660</name>
</gene>
<evidence type="ECO:0000313" key="3">
    <source>
        <dbReference type="EMBL" id="CAE8726963.1"/>
    </source>
</evidence>
<protein>
    <submittedName>
        <fullName evidence="3">Uncharacterized protein</fullName>
    </submittedName>
</protein>
<keyword evidence="1" id="KW-0880">Kelch repeat</keyword>
<keyword evidence="2" id="KW-0677">Repeat</keyword>
<evidence type="ECO:0000313" key="4">
    <source>
        <dbReference type="Proteomes" id="UP000626109"/>
    </source>
</evidence>
<dbReference type="PANTHER" id="PTHR46344:SF27">
    <property type="entry name" value="KELCH REPEAT SUPERFAMILY PROTEIN"/>
    <property type="match status" value="1"/>
</dbReference>
<dbReference type="Proteomes" id="UP000626109">
    <property type="component" value="Unassembled WGS sequence"/>
</dbReference>
<proteinExistence type="predicted"/>
<dbReference type="PANTHER" id="PTHR46344">
    <property type="entry name" value="OS02G0202900 PROTEIN"/>
    <property type="match status" value="1"/>
</dbReference>
<dbReference type="EMBL" id="CAJNNW010035307">
    <property type="protein sequence ID" value="CAE8726963.1"/>
    <property type="molecule type" value="Genomic_DNA"/>
</dbReference>
<dbReference type="Gene3D" id="2.120.10.80">
    <property type="entry name" value="Kelch-type beta propeller"/>
    <property type="match status" value="2"/>
</dbReference>
<evidence type="ECO:0000256" key="2">
    <source>
        <dbReference type="ARBA" id="ARBA00022737"/>
    </source>
</evidence>
<organism evidence="3 4">
    <name type="scientific">Polarella glacialis</name>
    <name type="common">Dinoflagellate</name>
    <dbReference type="NCBI Taxonomy" id="89957"/>
    <lineage>
        <taxon>Eukaryota</taxon>
        <taxon>Sar</taxon>
        <taxon>Alveolata</taxon>
        <taxon>Dinophyceae</taxon>
        <taxon>Suessiales</taxon>
        <taxon>Suessiaceae</taxon>
        <taxon>Polarella</taxon>
    </lineage>
</organism>
<evidence type="ECO:0000256" key="1">
    <source>
        <dbReference type="ARBA" id="ARBA00022441"/>
    </source>
</evidence>
<dbReference type="SUPFAM" id="SSF117281">
    <property type="entry name" value="Kelch motif"/>
    <property type="match status" value="1"/>
</dbReference>
<comment type="caution">
    <text evidence="3">The sequence shown here is derived from an EMBL/GenBank/DDBJ whole genome shotgun (WGS) entry which is preliminary data.</text>
</comment>
<sequence length="441" mass="48477">MGAPGSFGDSQLKVDSRVFIHGLISNTGAVLNFNAGRVVKVEEGGRLGIHVLTGRAANTQALVKRMNLLSASSRYDRELFLGLLTLYCTPELRVVRPALNTLLNEDVGLLLLVASYVRHPRSCLFQFGGYMGKVWDEQWCYADPKKPLALKQKPAPRLDAACSDMGLGRVLFAGGCGKHPGQCELPHGFYKTAEIYDSLSDEWFAIADMPTRRHGSTACQIGSKVYVLGGMYVDERNVPDEDKFCDMLDVDSAIWTSLPSSDYDHLRETDAFERGMFDNAAFFGAGAVGGRLVVLLKGVTLAYNPTSRDGWRIVEAREDSVMVGQSSCAATFEGELVVASGRPTRFAQKAAAFSFSTGPEAVEWWRGSWRQLPDLEKARVGGSLAVVHGRLYVTGGVDETTGQFQACAERLEGHSWVRVPWFKMPRALHAHDSYALPYLYT</sequence>